<dbReference type="SMART" id="SM00357">
    <property type="entry name" value="CSP"/>
    <property type="match status" value="1"/>
</dbReference>
<evidence type="ECO:0000313" key="3">
    <source>
        <dbReference type="EMBL" id="CAF1356147.1"/>
    </source>
</evidence>
<proteinExistence type="predicted"/>
<dbReference type="PANTHER" id="PTHR11544">
    <property type="entry name" value="COLD SHOCK DOMAIN CONTAINING PROTEINS"/>
    <property type="match status" value="1"/>
</dbReference>
<keyword evidence="4" id="KW-1185">Reference proteome</keyword>
<dbReference type="PRINTS" id="PR00050">
    <property type="entry name" value="COLDSHOCK"/>
</dbReference>
<comment type="caution">
    <text evidence="2">The sequence shown here is derived from an EMBL/GenBank/DDBJ whole genome shotgun (WGS) entry which is preliminary data.</text>
</comment>
<feature type="domain" description="CSD" evidence="1">
    <location>
        <begin position="53"/>
        <end position="118"/>
    </location>
</feature>
<name>A0A814TDH7_9BILA</name>
<dbReference type="SUPFAM" id="SSF50249">
    <property type="entry name" value="Nucleic acid-binding proteins"/>
    <property type="match status" value="1"/>
</dbReference>
<accession>A0A814TDH7</accession>
<dbReference type="InterPro" id="IPR012340">
    <property type="entry name" value="NA-bd_OB-fold"/>
</dbReference>
<dbReference type="Pfam" id="PF00313">
    <property type="entry name" value="CSD"/>
    <property type="match status" value="1"/>
</dbReference>
<evidence type="ECO:0000313" key="2">
    <source>
        <dbReference type="EMBL" id="CAF1159989.1"/>
    </source>
</evidence>
<dbReference type="InterPro" id="IPR050181">
    <property type="entry name" value="Cold_shock_domain"/>
</dbReference>
<reference evidence="2" key="1">
    <citation type="submission" date="2021-02" db="EMBL/GenBank/DDBJ databases">
        <authorList>
            <person name="Nowell W R."/>
        </authorList>
    </citation>
    <scope>NUCLEOTIDE SEQUENCE</scope>
</reference>
<dbReference type="InterPro" id="IPR002059">
    <property type="entry name" value="CSP_DNA-bd"/>
</dbReference>
<dbReference type="OrthoDB" id="422005at2759"/>
<dbReference type="EMBL" id="CAJNOI010000177">
    <property type="protein sequence ID" value="CAF1159989.1"/>
    <property type="molecule type" value="Genomic_DNA"/>
</dbReference>
<evidence type="ECO:0000259" key="1">
    <source>
        <dbReference type="PROSITE" id="PS51857"/>
    </source>
</evidence>
<dbReference type="Proteomes" id="UP000663832">
    <property type="component" value="Unassembled WGS sequence"/>
</dbReference>
<dbReference type="GO" id="GO:0003676">
    <property type="term" value="F:nucleic acid binding"/>
    <property type="evidence" value="ECO:0007669"/>
    <property type="project" value="InterPro"/>
</dbReference>
<evidence type="ECO:0000313" key="4">
    <source>
        <dbReference type="Proteomes" id="UP000663832"/>
    </source>
</evidence>
<organism evidence="2 5">
    <name type="scientific">Adineta steineri</name>
    <dbReference type="NCBI Taxonomy" id="433720"/>
    <lineage>
        <taxon>Eukaryota</taxon>
        <taxon>Metazoa</taxon>
        <taxon>Spiralia</taxon>
        <taxon>Gnathifera</taxon>
        <taxon>Rotifera</taxon>
        <taxon>Eurotatoria</taxon>
        <taxon>Bdelloidea</taxon>
        <taxon>Adinetida</taxon>
        <taxon>Adinetidae</taxon>
        <taxon>Adineta</taxon>
    </lineage>
</organism>
<evidence type="ECO:0000313" key="5">
    <source>
        <dbReference type="Proteomes" id="UP000663877"/>
    </source>
</evidence>
<dbReference type="InterPro" id="IPR011129">
    <property type="entry name" value="CSD"/>
</dbReference>
<dbReference type="Proteomes" id="UP000663877">
    <property type="component" value="Unassembled WGS sequence"/>
</dbReference>
<dbReference type="EMBL" id="CAJNOM010000321">
    <property type="protein sequence ID" value="CAF1356147.1"/>
    <property type="molecule type" value="Genomic_DNA"/>
</dbReference>
<dbReference type="AlphaFoldDB" id="A0A814TDH7"/>
<protein>
    <recommendedName>
        <fullName evidence="1">CSD domain-containing protein</fullName>
    </recommendedName>
</protein>
<dbReference type="Gene3D" id="2.40.50.140">
    <property type="entry name" value="Nucleic acid-binding proteins"/>
    <property type="match status" value="1"/>
</dbReference>
<dbReference type="CDD" id="cd04458">
    <property type="entry name" value="CSP_CDS"/>
    <property type="match status" value="1"/>
</dbReference>
<gene>
    <name evidence="2" type="ORF">BJG266_LOCUS24582</name>
    <name evidence="3" type="ORF">QVE165_LOCUS34275</name>
</gene>
<sequence length="119" mass="13712">MRRFYADTDELTENNLNVRHFDNEQDSDEDDDTFVKRLEYLLKKSLDLSVRDRRTGTLKWFNVEKGFAFITPDDGAQDLFADFSAIGSSGYRSFEEGQKVAFDVTQGPRGQQAYNIVPI</sequence>
<dbReference type="PROSITE" id="PS51857">
    <property type="entry name" value="CSD_2"/>
    <property type="match status" value="1"/>
</dbReference>